<evidence type="ECO:0000313" key="9">
    <source>
        <dbReference type="EMBL" id="KAL2824975.1"/>
    </source>
</evidence>
<keyword evidence="10" id="KW-1185">Reference proteome</keyword>
<dbReference type="PANTHER" id="PTHR31845">
    <property type="entry name" value="FINGER DOMAIN PROTEIN, PUTATIVE-RELATED"/>
    <property type="match status" value="1"/>
</dbReference>
<gene>
    <name evidence="9" type="ORF">BJY01DRAFT_163402</name>
</gene>
<keyword evidence="4" id="KW-0238">DNA-binding</keyword>
<name>A0ABR4IB55_9EURO</name>
<feature type="coiled-coil region" evidence="7">
    <location>
        <begin position="5"/>
        <end position="32"/>
    </location>
</feature>
<dbReference type="Proteomes" id="UP001610446">
    <property type="component" value="Unassembled WGS sequence"/>
</dbReference>
<evidence type="ECO:0000256" key="3">
    <source>
        <dbReference type="ARBA" id="ARBA00023015"/>
    </source>
</evidence>
<dbReference type="InterPro" id="IPR007219">
    <property type="entry name" value="XnlR_reg_dom"/>
</dbReference>
<evidence type="ECO:0000259" key="8">
    <source>
        <dbReference type="Pfam" id="PF04082"/>
    </source>
</evidence>
<comment type="subcellular location">
    <subcellularLocation>
        <location evidence="1">Nucleus</location>
    </subcellularLocation>
</comment>
<feature type="domain" description="Xylanolytic transcriptional activator regulatory" evidence="8">
    <location>
        <begin position="98"/>
        <end position="267"/>
    </location>
</feature>
<keyword evidence="2" id="KW-0862">Zinc</keyword>
<evidence type="ECO:0000256" key="2">
    <source>
        <dbReference type="ARBA" id="ARBA00022833"/>
    </source>
</evidence>
<protein>
    <recommendedName>
        <fullName evidence="8">Xylanolytic transcriptional activator regulatory domain-containing protein</fullName>
    </recommendedName>
</protein>
<dbReference type="PANTHER" id="PTHR31845:SF17">
    <property type="entry name" value="ZN(II)2CYS6 TRANSCRIPTION FACTOR (EUROFUNG)"/>
    <property type="match status" value="1"/>
</dbReference>
<comment type="caution">
    <text evidence="9">The sequence shown here is derived from an EMBL/GenBank/DDBJ whole genome shotgun (WGS) entry which is preliminary data.</text>
</comment>
<evidence type="ECO:0000256" key="5">
    <source>
        <dbReference type="ARBA" id="ARBA00023163"/>
    </source>
</evidence>
<evidence type="ECO:0000256" key="4">
    <source>
        <dbReference type="ARBA" id="ARBA00023125"/>
    </source>
</evidence>
<dbReference type="CDD" id="cd12148">
    <property type="entry name" value="fungal_TF_MHR"/>
    <property type="match status" value="1"/>
</dbReference>
<reference evidence="9 10" key="1">
    <citation type="submission" date="2024-07" db="EMBL/GenBank/DDBJ databases">
        <title>Section-level genome sequencing and comparative genomics of Aspergillus sections Usti and Cavernicolus.</title>
        <authorList>
            <consortium name="Lawrence Berkeley National Laboratory"/>
            <person name="Nybo J.L."/>
            <person name="Vesth T.C."/>
            <person name="Theobald S."/>
            <person name="Frisvad J.C."/>
            <person name="Larsen T.O."/>
            <person name="Kjaerboelling I."/>
            <person name="Rothschild-Mancinelli K."/>
            <person name="Lyhne E.K."/>
            <person name="Kogle M.E."/>
            <person name="Barry K."/>
            <person name="Clum A."/>
            <person name="Na H."/>
            <person name="Ledsgaard L."/>
            <person name="Lin J."/>
            <person name="Lipzen A."/>
            <person name="Kuo A."/>
            <person name="Riley R."/>
            <person name="Mondo S."/>
            <person name="Labutti K."/>
            <person name="Haridas S."/>
            <person name="Pangalinan J."/>
            <person name="Salamov A.A."/>
            <person name="Simmons B.A."/>
            <person name="Magnuson J.K."/>
            <person name="Chen J."/>
            <person name="Drula E."/>
            <person name="Henrissat B."/>
            <person name="Wiebenga A."/>
            <person name="Lubbers R.J."/>
            <person name="Gomes A.C."/>
            <person name="Makela M.R."/>
            <person name="Stajich J."/>
            <person name="Grigoriev I.V."/>
            <person name="Mortensen U.H."/>
            <person name="De Vries R.P."/>
            <person name="Baker S.E."/>
            <person name="Andersen M.R."/>
        </authorList>
    </citation>
    <scope>NUCLEOTIDE SEQUENCE [LARGE SCALE GENOMIC DNA]</scope>
    <source>
        <strain evidence="9 10">CBS 123904</strain>
    </source>
</reference>
<keyword evidence="6" id="KW-0539">Nucleus</keyword>
<dbReference type="Pfam" id="PF04082">
    <property type="entry name" value="Fungal_trans"/>
    <property type="match status" value="1"/>
</dbReference>
<evidence type="ECO:0000256" key="7">
    <source>
        <dbReference type="SAM" id="Coils"/>
    </source>
</evidence>
<sequence length="574" mass="63330">MAHLVVELHQQVNSQEARIAELERQMRQAHAHAPAKTPLDNIIATPSHSQDFAIDDIDIGPPIATLRSLGALAKEDLHSGYDPVASGIITLEEAQNAINLYFDHCHPWAPFLREDLRHTWPALRQTAPSLFLAICSVGIRFSHPPKAHSTLTALLDQAISRLLLRPTLSDVTLDSVSVLLLYAQWMPCTTQGNQPPKSRYNEISAWAVLGLAVRYALFLGLDHAALRPFAQYPAMEPSAEEVSRLRVWYNLLTCDFNLMLTSGLPASLDPAPSAQVAKRFGTHPLAQKPADLRVAGLVELVSLVQRVMRRGSDASSRRRLDADGLQRLNNSLDEWERAWGVRLVHSESQHGQLPFTSVRWYRLALNSTALTPFLASRPAVAAILVHSIEASLTAAAQILISLSCAGEHYTAQLQSSDQSSFPRGQFQADPEAVGRLRYAVDSTWISHTFAVTYLVFCYTKGAVDENLQIICKEKHASPLYPPSSDSIISRLLLLARDIFDTVCMPKTNHPAADFRTIVHNATALILTPIVQDEVLAVDEAALQSLLDLMNEAGLEWPGTLFDPGEFWNVDIDAA</sequence>
<evidence type="ECO:0000256" key="1">
    <source>
        <dbReference type="ARBA" id="ARBA00004123"/>
    </source>
</evidence>
<proteinExistence type="predicted"/>
<dbReference type="InterPro" id="IPR051089">
    <property type="entry name" value="prtT"/>
</dbReference>
<keyword evidence="5" id="KW-0804">Transcription</keyword>
<dbReference type="EMBL" id="JBFXLU010000520">
    <property type="protein sequence ID" value="KAL2824975.1"/>
    <property type="molecule type" value="Genomic_DNA"/>
</dbReference>
<organism evidence="9 10">
    <name type="scientific">Aspergillus pseudoustus</name>
    <dbReference type="NCBI Taxonomy" id="1810923"/>
    <lineage>
        <taxon>Eukaryota</taxon>
        <taxon>Fungi</taxon>
        <taxon>Dikarya</taxon>
        <taxon>Ascomycota</taxon>
        <taxon>Pezizomycotina</taxon>
        <taxon>Eurotiomycetes</taxon>
        <taxon>Eurotiomycetidae</taxon>
        <taxon>Eurotiales</taxon>
        <taxon>Aspergillaceae</taxon>
        <taxon>Aspergillus</taxon>
        <taxon>Aspergillus subgen. Nidulantes</taxon>
    </lineage>
</organism>
<keyword evidence="7" id="KW-0175">Coiled coil</keyword>
<accession>A0ABR4IB55</accession>
<keyword evidence="3" id="KW-0805">Transcription regulation</keyword>
<evidence type="ECO:0000313" key="10">
    <source>
        <dbReference type="Proteomes" id="UP001610446"/>
    </source>
</evidence>
<evidence type="ECO:0000256" key="6">
    <source>
        <dbReference type="ARBA" id="ARBA00023242"/>
    </source>
</evidence>